<evidence type="ECO:0000313" key="4">
    <source>
        <dbReference type="Proteomes" id="UP000748752"/>
    </source>
</evidence>
<evidence type="ECO:0000259" key="2">
    <source>
        <dbReference type="Pfam" id="PF01883"/>
    </source>
</evidence>
<keyword evidence="4" id="KW-1185">Reference proteome</keyword>
<dbReference type="SUPFAM" id="SSF117916">
    <property type="entry name" value="Fe-S cluster assembly (FSCA) domain-like"/>
    <property type="match status" value="1"/>
</dbReference>
<dbReference type="InterPro" id="IPR034904">
    <property type="entry name" value="FSCA_dom_sf"/>
</dbReference>
<accession>A0ABS1CF14</accession>
<dbReference type="Pfam" id="PF01883">
    <property type="entry name" value="FeS_assembly_P"/>
    <property type="match status" value="1"/>
</dbReference>
<feature type="domain" description="MIP18 family-like" evidence="2">
    <location>
        <begin position="52"/>
        <end position="123"/>
    </location>
</feature>
<feature type="region of interest" description="Disordered" evidence="1">
    <location>
        <begin position="13"/>
        <end position="44"/>
    </location>
</feature>
<reference evidence="3 4" key="1">
    <citation type="journal article" date="2020" name="Microorganisms">
        <title>Osmotic Adaptation and Compatible Solute Biosynthesis of Phototrophic Bacteria as Revealed from Genome Analyses.</title>
        <authorList>
            <person name="Imhoff J.F."/>
            <person name="Rahn T."/>
            <person name="Kunzel S."/>
            <person name="Keller A."/>
            <person name="Neulinger S.C."/>
        </authorList>
    </citation>
    <scope>NUCLEOTIDE SEQUENCE [LARGE SCALE GENOMIC DNA]</scope>
    <source>
        <strain evidence="3 4">DSM 6210</strain>
    </source>
</reference>
<evidence type="ECO:0000313" key="3">
    <source>
        <dbReference type="EMBL" id="MBK1630484.1"/>
    </source>
</evidence>
<dbReference type="InterPro" id="IPR002744">
    <property type="entry name" value="MIP18-like"/>
</dbReference>
<protein>
    <submittedName>
        <fullName evidence="3">SUF system Fe-S cluster assembly protein</fullName>
    </submittedName>
</protein>
<organism evidence="3 4">
    <name type="scientific">Thiohalocapsa halophila</name>
    <dbReference type="NCBI Taxonomy" id="69359"/>
    <lineage>
        <taxon>Bacteria</taxon>
        <taxon>Pseudomonadati</taxon>
        <taxon>Pseudomonadota</taxon>
        <taxon>Gammaproteobacteria</taxon>
        <taxon>Chromatiales</taxon>
        <taxon>Chromatiaceae</taxon>
        <taxon>Thiohalocapsa</taxon>
    </lineage>
</organism>
<dbReference type="PANTHER" id="PTHR42831">
    <property type="entry name" value="FE-S PROTEIN MATURATION AUXILIARY FACTOR YITW"/>
    <property type="match status" value="1"/>
</dbReference>
<sequence length="147" mass="15225">MNRLARFAGFGAGHQEGVDRDETEAGDAATAASPAGATGAPGAGVGGEALREPIIAALRNVHDPEIPVNIYDLGLIYKIDIGEGNDIAIDMTLTAPACPVAGMMPVMVKDAVKTVDGVGEVEVELVWDPPWSPDTMSDEAKLQLGML</sequence>
<dbReference type="RefSeq" id="WP_200235379.1">
    <property type="nucleotide sequence ID" value="NZ_NRRV01000012.1"/>
</dbReference>
<name>A0ABS1CF14_9GAMM</name>
<feature type="compositionally biased region" description="Low complexity" evidence="1">
    <location>
        <begin position="26"/>
        <end position="38"/>
    </location>
</feature>
<comment type="caution">
    <text evidence="3">The sequence shown here is derived from an EMBL/GenBank/DDBJ whole genome shotgun (WGS) entry which is preliminary data.</text>
</comment>
<dbReference type="EMBL" id="NRRV01000012">
    <property type="protein sequence ID" value="MBK1630484.1"/>
    <property type="molecule type" value="Genomic_DNA"/>
</dbReference>
<evidence type="ECO:0000256" key="1">
    <source>
        <dbReference type="SAM" id="MobiDB-lite"/>
    </source>
</evidence>
<dbReference type="InterPro" id="IPR052339">
    <property type="entry name" value="Fe-S_Maturation_MIP18"/>
</dbReference>
<dbReference type="Proteomes" id="UP000748752">
    <property type="component" value="Unassembled WGS sequence"/>
</dbReference>
<dbReference type="InterPro" id="IPR014291">
    <property type="entry name" value="SUF_FeS_clus_asmbl-assoc"/>
</dbReference>
<dbReference type="NCBIfam" id="TIGR02945">
    <property type="entry name" value="SUF_assoc"/>
    <property type="match status" value="1"/>
</dbReference>
<dbReference type="PANTHER" id="PTHR42831:SF1">
    <property type="entry name" value="FE-S PROTEIN MATURATION AUXILIARY FACTOR YITW"/>
    <property type="match status" value="1"/>
</dbReference>
<gene>
    <name evidence="3" type="ORF">CKO31_06935</name>
</gene>
<proteinExistence type="predicted"/>
<dbReference type="Gene3D" id="3.30.300.130">
    <property type="entry name" value="Fe-S cluster assembly (FSCA)"/>
    <property type="match status" value="1"/>
</dbReference>